<dbReference type="AlphaFoldDB" id="A0A069JSG8"/>
<dbReference type="InterPro" id="IPR035965">
    <property type="entry name" value="PAS-like_dom_sf"/>
</dbReference>
<feature type="domain" description="PAS" evidence="1">
    <location>
        <begin position="26"/>
        <end position="90"/>
    </location>
</feature>
<dbReference type="InterPro" id="IPR000014">
    <property type="entry name" value="PAS"/>
</dbReference>
<evidence type="ECO:0000259" key="1">
    <source>
        <dbReference type="PROSITE" id="PS50112"/>
    </source>
</evidence>
<dbReference type="Pfam" id="PF13426">
    <property type="entry name" value="PAS_9"/>
    <property type="match status" value="1"/>
</dbReference>
<dbReference type="EMBL" id="JARDXE010000011">
    <property type="protein sequence ID" value="MDE8646937.1"/>
    <property type="molecule type" value="Genomic_DNA"/>
</dbReference>
<reference evidence="2" key="2">
    <citation type="submission" date="2023-02" db="EMBL/GenBank/DDBJ databases">
        <title>A novel hydrolase synthesized by Rhodococcus erythropolis HQ is responsible for the detoxification of Zearalenone.</title>
        <authorList>
            <person name="Hu J."/>
            <person name="Xu J."/>
        </authorList>
    </citation>
    <scope>NUCLEOTIDE SEQUENCE</scope>
    <source>
        <strain evidence="2">HQ</strain>
    </source>
</reference>
<evidence type="ECO:0000313" key="4">
    <source>
        <dbReference type="Proteomes" id="UP000230886"/>
    </source>
</evidence>
<gene>
    <name evidence="3" type="ORF">CHR55_02180</name>
    <name evidence="2" type="ORF">PXH69_18385</name>
</gene>
<evidence type="ECO:0000313" key="3">
    <source>
        <dbReference type="EMBL" id="PCK29212.1"/>
    </source>
</evidence>
<sequence>MERRRNVAQPPQSPIADLEQMPALILLDRLPVPVMAVHRDGSIVFANPSFADMLGYPKKAVSALRLQDILYDKDADDVSAEQAHRELSSEPGSVKEFVHSDSTLVRATVSQSLLRRDDDTITLAVLHDLTERLWNNPRHIDDKPTK</sequence>
<dbReference type="SMART" id="SM00091">
    <property type="entry name" value="PAS"/>
    <property type="match status" value="1"/>
</dbReference>
<dbReference type="Gene3D" id="3.30.450.20">
    <property type="entry name" value="PAS domain"/>
    <property type="match status" value="1"/>
</dbReference>
<name>A0A069JSG8_RHOSG</name>
<accession>A0A069JSG8</accession>
<dbReference type="CDD" id="cd00130">
    <property type="entry name" value="PAS"/>
    <property type="match status" value="1"/>
</dbReference>
<dbReference type="Proteomes" id="UP001217325">
    <property type="component" value="Unassembled WGS sequence"/>
</dbReference>
<proteinExistence type="predicted"/>
<dbReference type="Proteomes" id="UP000230886">
    <property type="component" value="Unassembled WGS sequence"/>
</dbReference>
<evidence type="ECO:0000313" key="2">
    <source>
        <dbReference type="EMBL" id="MDE8646937.1"/>
    </source>
</evidence>
<dbReference type="PROSITE" id="PS50112">
    <property type="entry name" value="PAS"/>
    <property type="match status" value="1"/>
</dbReference>
<dbReference type="EMBL" id="NOVD01000001">
    <property type="protein sequence ID" value="PCK29212.1"/>
    <property type="molecule type" value="Genomic_DNA"/>
</dbReference>
<dbReference type="GeneID" id="57484010"/>
<protein>
    <submittedName>
        <fullName evidence="3">Diguanylate cyclase</fullName>
    </submittedName>
    <submittedName>
        <fullName evidence="2">PAS domain-containing protein</fullName>
    </submittedName>
</protein>
<reference evidence="3 4" key="1">
    <citation type="submission" date="2017-07" db="EMBL/GenBank/DDBJ databases">
        <title>Draft sequence of Rhodococcus enclensis 23b-28.</title>
        <authorList>
            <person name="Besaury L."/>
            <person name="Sancelme M."/>
            <person name="Amato P."/>
            <person name="Lallement A."/>
            <person name="Delort A.-M."/>
        </authorList>
    </citation>
    <scope>NUCLEOTIDE SEQUENCE [LARGE SCALE GENOMIC DNA]</scope>
    <source>
        <strain evidence="3 4">23b-28</strain>
    </source>
</reference>
<dbReference type="RefSeq" id="WP_003943598.1">
    <property type="nucleotide sequence ID" value="NZ_AP026691.1"/>
</dbReference>
<accession>A0A1C4F7W9</accession>
<dbReference type="SUPFAM" id="SSF55785">
    <property type="entry name" value="PYP-like sensor domain (PAS domain)"/>
    <property type="match status" value="1"/>
</dbReference>
<comment type="caution">
    <text evidence="3">The sequence shown here is derived from an EMBL/GenBank/DDBJ whole genome shotgun (WGS) entry which is preliminary data.</text>
</comment>
<organism evidence="3 4">
    <name type="scientific">Rhodococcus qingshengii</name>
    <dbReference type="NCBI Taxonomy" id="334542"/>
    <lineage>
        <taxon>Bacteria</taxon>
        <taxon>Bacillati</taxon>
        <taxon>Actinomycetota</taxon>
        <taxon>Actinomycetes</taxon>
        <taxon>Mycobacteriales</taxon>
        <taxon>Nocardiaceae</taxon>
        <taxon>Rhodococcus</taxon>
        <taxon>Rhodococcus erythropolis group</taxon>
    </lineage>
</organism>
<dbReference type="NCBIfam" id="TIGR00229">
    <property type="entry name" value="sensory_box"/>
    <property type="match status" value="1"/>
</dbReference>